<proteinExistence type="predicted"/>
<evidence type="ECO:0000313" key="1">
    <source>
        <dbReference type="EMBL" id="MPM92458.1"/>
    </source>
</evidence>
<name>A0A645DTI9_9ZZZZ</name>
<reference evidence="1" key="1">
    <citation type="submission" date="2019-08" db="EMBL/GenBank/DDBJ databases">
        <authorList>
            <person name="Kucharzyk K."/>
            <person name="Murdoch R.W."/>
            <person name="Higgins S."/>
            <person name="Loffler F."/>
        </authorList>
    </citation>
    <scope>NUCLEOTIDE SEQUENCE</scope>
</reference>
<sequence>MVAAACTDHQNIPSYEFLCKIHSIPVLGAISQGRAICQGCNTFDLALAYYLNQRIKAVAQCIEHSFGREAGYSLLLHFRNLWLYFPMPLLEILYSKIYQ</sequence>
<organism evidence="1">
    <name type="scientific">bioreactor metagenome</name>
    <dbReference type="NCBI Taxonomy" id="1076179"/>
    <lineage>
        <taxon>unclassified sequences</taxon>
        <taxon>metagenomes</taxon>
        <taxon>ecological metagenomes</taxon>
    </lineage>
</organism>
<dbReference type="EMBL" id="VSSQ01039394">
    <property type="protein sequence ID" value="MPM92458.1"/>
    <property type="molecule type" value="Genomic_DNA"/>
</dbReference>
<accession>A0A645DTI9</accession>
<comment type="caution">
    <text evidence="1">The sequence shown here is derived from an EMBL/GenBank/DDBJ whole genome shotgun (WGS) entry which is preliminary data.</text>
</comment>
<protein>
    <submittedName>
        <fullName evidence="1">Uncharacterized protein</fullName>
    </submittedName>
</protein>
<dbReference type="AlphaFoldDB" id="A0A645DTI9"/>
<gene>
    <name evidence="1" type="ORF">SDC9_139593</name>
</gene>